<dbReference type="PRINTS" id="PR01165">
    <property type="entry name" value="CYCOXIDASEI"/>
</dbReference>
<evidence type="ECO:0000256" key="3">
    <source>
        <dbReference type="ARBA" id="ARBA00022448"/>
    </source>
</evidence>
<evidence type="ECO:0000256" key="7">
    <source>
        <dbReference type="ARBA" id="ARBA00022692"/>
    </source>
</evidence>
<organism evidence="17 18">
    <name type="scientific">Mesopusillimonas faecipullorum</name>
    <dbReference type="NCBI Taxonomy" id="2755040"/>
    <lineage>
        <taxon>Bacteria</taxon>
        <taxon>Pseudomonadati</taxon>
        <taxon>Pseudomonadota</taxon>
        <taxon>Betaproteobacteria</taxon>
        <taxon>Burkholderiales</taxon>
        <taxon>Alcaligenaceae</taxon>
        <taxon>Mesopusillimonas</taxon>
    </lineage>
</organism>
<dbReference type="InterPro" id="IPR023615">
    <property type="entry name" value="Cyt_c_Oxase_su1_BS"/>
</dbReference>
<keyword evidence="7 14" id="KW-0812">Transmembrane</keyword>
<feature type="transmembrane region" description="Helical" evidence="15">
    <location>
        <begin position="630"/>
        <end position="647"/>
    </location>
</feature>
<feature type="transmembrane region" description="Helical" evidence="15">
    <location>
        <begin position="247"/>
        <end position="275"/>
    </location>
</feature>
<evidence type="ECO:0000256" key="13">
    <source>
        <dbReference type="ARBA" id="ARBA00023136"/>
    </source>
</evidence>
<comment type="similarity">
    <text evidence="2 14">Belongs to the heme-copper respiratory oxidase family.</text>
</comment>
<evidence type="ECO:0000256" key="5">
    <source>
        <dbReference type="ARBA" id="ARBA00022617"/>
    </source>
</evidence>
<evidence type="ECO:0000256" key="6">
    <source>
        <dbReference type="ARBA" id="ARBA00022660"/>
    </source>
</evidence>
<dbReference type="RefSeq" id="WP_226954238.1">
    <property type="nucleotide sequence ID" value="NZ_JACDXW010000004.1"/>
</dbReference>
<evidence type="ECO:0000256" key="2">
    <source>
        <dbReference type="ARBA" id="ARBA00009578"/>
    </source>
</evidence>
<keyword evidence="5 14" id="KW-0349">Heme</keyword>
<feature type="transmembrane region" description="Helical" evidence="15">
    <location>
        <begin position="402"/>
        <end position="422"/>
    </location>
</feature>
<feature type="transmembrane region" description="Helical" evidence="15">
    <location>
        <begin position="511"/>
        <end position="538"/>
    </location>
</feature>
<accession>A0ABS8CCZ3</accession>
<feature type="transmembrane region" description="Helical" evidence="15">
    <location>
        <begin position="362"/>
        <end position="381"/>
    </location>
</feature>
<feature type="transmembrane region" description="Helical" evidence="15">
    <location>
        <begin position="608"/>
        <end position="624"/>
    </location>
</feature>
<evidence type="ECO:0000313" key="17">
    <source>
        <dbReference type="EMBL" id="MCB5363868.1"/>
    </source>
</evidence>
<evidence type="ECO:0000256" key="1">
    <source>
        <dbReference type="ARBA" id="ARBA00004651"/>
    </source>
</evidence>
<feature type="transmembrane region" description="Helical" evidence="15">
    <location>
        <begin position="81"/>
        <end position="101"/>
    </location>
</feature>
<evidence type="ECO:0000313" key="18">
    <source>
        <dbReference type="Proteomes" id="UP000776983"/>
    </source>
</evidence>
<gene>
    <name evidence="17" type="ORF">H0484_08910</name>
</gene>
<dbReference type="Gene3D" id="1.20.210.10">
    <property type="entry name" value="Cytochrome c oxidase-like, subunit I domain"/>
    <property type="match status" value="1"/>
</dbReference>
<evidence type="ECO:0000256" key="14">
    <source>
        <dbReference type="RuleBase" id="RU000370"/>
    </source>
</evidence>
<keyword evidence="9 14" id="KW-0249">Electron transport</keyword>
<keyword evidence="11" id="KW-0408">Iron</keyword>
<dbReference type="Proteomes" id="UP000776983">
    <property type="component" value="Unassembled WGS sequence"/>
</dbReference>
<feature type="transmembrane region" description="Helical" evidence="15">
    <location>
        <begin position="336"/>
        <end position="356"/>
    </location>
</feature>
<keyword evidence="6 14" id="KW-0679">Respiratory chain</keyword>
<evidence type="ECO:0000256" key="8">
    <source>
        <dbReference type="ARBA" id="ARBA00022723"/>
    </source>
</evidence>
<dbReference type="PANTHER" id="PTHR10422:SF35">
    <property type="entry name" value="CYTOCHROME BO(3) UBIQUINOL OXIDASE SUBUNIT 1"/>
    <property type="match status" value="1"/>
</dbReference>
<dbReference type="PANTHER" id="PTHR10422">
    <property type="entry name" value="CYTOCHROME C OXIDASE SUBUNIT 1"/>
    <property type="match status" value="1"/>
</dbReference>
<feature type="transmembrane region" description="Helical" evidence="15">
    <location>
        <begin position="37"/>
        <end position="60"/>
    </location>
</feature>
<feature type="transmembrane region" description="Helical" evidence="15">
    <location>
        <begin position="161"/>
        <end position="182"/>
    </location>
</feature>
<evidence type="ECO:0000256" key="11">
    <source>
        <dbReference type="ARBA" id="ARBA00023004"/>
    </source>
</evidence>
<evidence type="ECO:0000256" key="12">
    <source>
        <dbReference type="ARBA" id="ARBA00023008"/>
    </source>
</evidence>
<keyword evidence="4" id="KW-1003">Cell membrane</keyword>
<keyword evidence="10 15" id="KW-1133">Transmembrane helix</keyword>
<feature type="transmembrane region" description="Helical" evidence="15">
    <location>
        <begin position="477"/>
        <end position="499"/>
    </location>
</feature>
<keyword evidence="13 15" id="KW-0472">Membrane</keyword>
<evidence type="ECO:0000256" key="10">
    <source>
        <dbReference type="ARBA" id="ARBA00022989"/>
    </source>
</evidence>
<protein>
    <submittedName>
        <fullName evidence="17">Cbb3-type cytochrome c oxidase subunit I</fullName>
    </submittedName>
</protein>
<keyword evidence="8" id="KW-0479">Metal-binding</keyword>
<name>A0ABS8CCZ3_9BURK</name>
<dbReference type="InterPro" id="IPR036927">
    <property type="entry name" value="Cyt_c_oxase-like_su1_sf"/>
</dbReference>
<dbReference type="PROSITE" id="PS00077">
    <property type="entry name" value="COX1_CUB"/>
    <property type="match status" value="1"/>
</dbReference>
<feature type="transmembrane region" description="Helical" evidence="15">
    <location>
        <begin position="295"/>
        <end position="315"/>
    </location>
</feature>
<reference evidence="17 18" key="1">
    <citation type="submission" date="2020-07" db="EMBL/GenBank/DDBJ databases">
        <title>Pusillimonas sp. nov., isolated from poultry manure in Taiwan.</title>
        <authorList>
            <person name="Lin S.-Y."/>
            <person name="Tang Y.-S."/>
            <person name="Young C.-C."/>
        </authorList>
    </citation>
    <scope>NUCLEOTIDE SEQUENCE [LARGE SCALE GENOMIC DNA]</scope>
    <source>
        <strain evidence="17 18">CC-YST705</strain>
    </source>
</reference>
<comment type="subcellular location">
    <subcellularLocation>
        <location evidence="1">Cell membrane</location>
        <topology evidence="1">Multi-pass membrane protein</topology>
    </subcellularLocation>
</comment>
<keyword evidence="12" id="KW-0186">Copper</keyword>
<feature type="transmembrane region" description="Helical" evidence="15">
    <location>
        <begin position="209"/>
        <end position="235"/>
    </location>
</feature>
<dbReference type="Pfam" id="PF00115">
    <property type="entry name" value="COX1"/>
    <property type="match status" value="1"/>
</dbReference>
<feature type="domain" description="Cytochrome oxidase subunit I profile" evidence="16">
    <location>
        <begin position="61"/>
        <end position="579"/>
    </location>
</feature>
<keyword evidence="3 14" id="KW-0813">Transport</keyword>
<dbReference type="EMBL" id="JACDXW010000004">
    <property type="protein sequence ID" value="MCB5363868.1"/>
    <property type="molecule type" value="Genomic_DNA"/>
</dbReference>
<evidence type="ECO:0000259" key="16">
    <source>
        <dbReference type="PROSITE" id="PS50855"/>
    </source>
</evidence>
<evidence type="ECO:0000256" key="9">
    <source>
        <dbReference type="ARBA" id="ARBA00022982"/>
    </source>
</evidence>
<proteinExistence type="inferred from homology"/>
<dbReference type="InterPro" id="IPR000883">
    <property type="entry name" value="Cyt_C_Oxase_1"/>
</dbReference>
<comment type="caution">
    <text evidence="17">The sequence shown here is derived from an EMBL/GenBank/DDBJ whole genome shotgun (WGS) entry which is preliminary data.</text>
</comment>
<dbReference type="SUPFAM" id="SSF81442">
    <property type="entry name" value="Cytochrome c oxidase subunit I-like"/>
    <property type="match status" value="1"/>
</dbReference>
<sequence>MAGLFEHPLGLLGDVDTAFPFISKLTSDAPGALVNGLIGSGAAAIVVLGALFVAILLTVFRGWRSLWFDWLTSVDHKRIGIMYIVLAIVMMARAIIEAGVMRGQQMVGLNGGFLEADHYAQLFTTHGTIMLFFVVMPFLSGLINYIVPLQIGARDVAFPRLNLIGLWLVAAGAMMVMISLVIGEFSTGGWFGYPPYTETIFNPGVGVDYWIWSLTLSSIGSTLTAVNIIATVFKLRAPGMKLYHMPLFTWTALGAGVIMLFAMPPLTVVTAQLALDRYLDFHFFTNGMGGNPMNFANMFWIFGHPEVYILILPAYGVYSEVFSTYSGKALFGYKSMVWASMSIAFLSFLVWVHHFFTMGQSGHINAVFGIASMLIGIPTGVKVYDWLLTMFRGRIRFTTPMVYGIGFIFLFVLGGITGIMLANPTLDYQVHNTVFLVAHFHNMAVPGVLFGMLAGFNYWFPKAFGFRLNEFWGRTSAWCWIIGWTTAFFPLYVLGLMGLPRRSVSFTEPSYVPFTVVAFIGWVIVFAAVVTLLIQLWVSFKQRNENRVPIGDPWDGRSMEWATPSPPPEYNFAVIPTINNLDQFMACKEAGVAYVNPNSYEDIHLPKNSAMGPVIGVAAFFVFFGLTWQIWWLVILTLLICIGAMILRGFERDETKVIPAAEVKAQHEAWIQAALDARAVTRAEENTSANVGLAALEQASPSASSATVGATA</sequence>
<dbReference type="InterPro" id="IPR023616">
    <property type="entry name" value="Cyt_c_oxase-like_su1_dom"/>
</dbReference>
<evidence type="ECO:0000256" key="15">
    <source>
        <dbReference type="SAM" id="Phobius"/>
    </source>
</evidence>
<feature type="transmembrane region" description="Helical" evidence="15">
    <location>
        <begin position="434"/>
        <end position="456"/>
    </location>
</feature>
<feature type="transmembrane region" description="Helical" evidence="15">
    <location>
        <begin position="129"/>
        <end position="149"/>
    </location>
</feature>
<dbReference type="PROSITE" id="PS50855">
    <property type="entry name" value="COX1"/>
    <property type="match status" value="1"/>
</dbReference>
<keyword evidence="18" id="KW-1185">Reference proteome</keyword>
<evidence type="ECO:0000256" key="4">
    <source>
        <dbReference type="ARBA" id="ARBA00022475"/>
    </source>
</evidence>